<protein>
    <submittedName>
        <fullName evidence="14">TonB-dependent receptor</fullName>
    </submittedName>
</protein>
<dbReference type="InterPro" id="IPR039426">
    <property type="entry name" value="TonB-dep_rcpt-like"/>
</dbReference>
<comment type="similarity">
    <text evidence="8 9">Belongs to the TonB-dependent receptor family.</text>
</comment>
<evidence type="ECO:0000256" key="8">
    <source>
        <dbReference type="PROSITE-ProRule" id="PRU01360"/>
    </source>
</evidence>
<keyword evidence="6 8" id="KW-0472">Membrane</keyword>
<feature type="chain" id="PRO_5026172373" evidence="11">
    <location>
        <begin position="31"/>
        <end position="1044"/>
    </location>
</feature>
<proteinExistence type="inferred from homology"/>
<dbReference type="Gene3D" id="2.40.170.20">
    <property type="entry name" value="TonB-dependent receptor, beta-barrel domain"/>
    <property type="match status" value="1"/>
</dbReference>
<comment type="caution">
    <text evidence="14">The sequence shown here is derived from an EMBL/GenBank/DDBJ whole genome shotgun (WGS) entry which is preliminary data.</text>
</comment>
<feature type="domain" description="TonB-dependent receptor plug" evidence="13">
    <location>
        <begin position="87"/>
        <end position="205"/>
    </location>
</feature>
<dbReference type="Proteomes" id="UP000438476">
    <property type="component" value="Unassembled WGS sequence"/>
</dbReference>
<feature type="region of interest" description="Disordered" evidence="10">
    <location>
        <begin position="30"/>
        <end position="54"/>
    </location>
</feature>
<keyword evidence="3 8" id="KW-1134">Transmembrane beta strand</keyword>
<dbReference type="GO" id="GO:0009279">
    <property type="term" value="C:cell outer membrane"/>
    <property type="evidence" value="ECO:0007669"/>
    <property type="project" value="UniProtKB-SubCell"/>
</dbReference>
<evidence type="ECO:0000259" key="12">
    <source>
        <dbReference type="Pfam" id="PF00593"/>
    </source>
</evidence>
<comment type="subcellular location">
    <subcellularLocation>
        <location evidence="1 8">Cell outer membrane</location>
        <topology evidence="1 8">Multi-pass membrane protein</topology>
    </subcellularLocation>
</comment>
<keyword evidence="7 8" id="KW-0998">Cell outer membrane</keyword>
<evidence type="ECO:0000256" key="6">
    <source>
        <dbReference type="ARBA" id="ARBA00023136"/>
    </source>
</evidence>
<dbReference type="Gene3D" id="2.170.130.10">
    <property type="entry name" value="TonB-dependent receptor, plug domain"/>
    <property type="match status" value="1"/>
</dbReference>
<dbReference type="PANTHER" id="PTHR47234:SF2">
    <property type="entry name" value="TONB-DEPENDENT RECEPTOR"/>
    <property type="match status" value="1"/>
</dbReference>
<organism evidence="14 15">
    <name type="scientific">Altericroceibacterium endophyticum</name>
    <dbReference type="NCBI Taxonomy" id="1808508"/>
    <lineage>
        <taxon>Bacteria</taxon>
        <taxon>Pseudomonadati</taxon>
        <taxon>Pseudomonadota</taxon>
        <taxon>Alphaproteobacteria</taxon>
        <taxon>Sphingomonadales</taxon>
        <taxon>Erythrobacteraceae</taxon>
        <taxon>Altericroceibacterium</taxon>
    </lineage>
</organism>
<name>A0A6I4T4C5_9SPHN</name>
<evidence type="ECO:0000256" key="3">
    <source>
        <dbReference type="ARBA" id="ARBA00022452"/>
    </source>
</evidence>
<keyword evidence="11" id="KW-0732">Signal</keyword>
<keyword evidence="15" id="KW-1185">Reference proteome</keyword>
<keyword evidence="14" id="KW-0675">Receptor</keyword>
<keyword evidence="4 8" id="KW-0812">Transmembrane</keyword>
<gene>
    <name evidence="14" type="ORF">GRI91_08325</name>
</gene>
<evidence type="ECO:0000256" key="11">
    <source>
        <dbReference type="SAM" id="SignalP"/>
    </source>
</evidence>
<dbReference type="InterPro" id="IPR036942">
    <property type="entry name" value="Beta-barrel_TonB_sf"/>
</dbReference>
<dbReference type="Pfam" id="PF07715">
    <property type="entry name" value="Plug"/>
    <property type="match status" value="1"/>
</dbReference>
<evidence type="ECO:0000256" key="9">
    <source>
        <dbReference type="RuleBase" id="RU003357"/>
    </source>
</evidence>
<reference evidence="14 15" key="1">
    <citation type="submission" date="2019-12" db="EMBL/GenBank/DDBJ databases">
        <title>Genomic-based taxomic classification of the family Erythrobacteraceae.</title>
        <authorList>
            <person name="Xu L."/>
        </authorList>
    </citation>
    <scope>NUCLEOTIDE SEQUENCE [LARGE SCALE GENOMIC DNA]</scope>
    <source>
        <strain evidence="14 15">LMG 29518</strain>
    </source>
</reference>
<dbReference type="OrthoDB" id="7614575at2"/>
<dbReference type="AlphaFoldDB" id="A0A6I4T4C5"/>
<dbReference type="RefSeq" id="WP_160736189.1">
    <property type="nucleotide sequence ID" value="NZ_WTYT01000003.1"/>
</dbReference>
<evidence type="ECO:0000313" key="14">
    <source>
        <dbReference type="EMBL" id="MXO65757.1"/>
    </source>
</evidence>
<dbReference type="PANTHER" id="PTHR47234">
    <property type="match status" value="1"/>
</dbReference>
<sequence length="1044" mass="112334">MKKYQDRTIARFGISLGVMAIALASGPALHAQDTSESENRTDQPGYGDSTVTDPVQLPREADSAFDEATAYKEIVVTGTNISGVKNVGSETVVLSREDVLSTGRNSVADVLRTLPQVQNVGSFTAASNGGNAQGGGNATRGNAINLRGVGQGATLTLVDGHRVTPSGTAGAFSEANQVPIAAIERIEVIADGASAIYGSDAIAGVINYVLRKDFQGVELGGRYTIGAYNNDEYALTGTVGTKWDTGMGSGNIIATYEYFHRDPYLRGRNARLRADQRGFGGQDDRVVDNAATAAYAGNVVIPTADGLRNPLFPQGGAYTYYAVPDNPTGAPLTAADLREVRLDCDDGSCVGYPNLVDRTDYEDYLGELDRHQVAVFFNQEIGDFTIYDQAFYTHSKQFTRTYLSGNSVTSASVYIDPENPAYIDGLPNTVRSSVPGAFPAVQQPLVVQMNLLARMPDGAPRFGNQNPDESFTNTFGVRSGLFGDWNWETYYTYGQNKSCGVCYLGNYISLENNASAINLLYDPIGSVPQLGLGLQNALQNLIDRPEGDPLRVNPFATTQFTQDQLDYILGTNSQYGQNYSHDVVMKLDGSLAQLPGGTMKAAIGGEYYYGIQKLQNAANRPPDPGYVTTPDADARSTREQYAVFGEIYLPLVGYDMDVPLMEELTLSGALRYDHYSDFGSTTNPKISANWMVNQSLSFRGSWGTSFRAPGLPELNAGVFSVGVGLSTTLPPGVDDIPNDGGVANTLLYIGNNPNLKAETGTNWQVGMDFTPTSLPGFKFTTTYYNISYNNKLGSAPNNNLFLATAENREIYSAYIVPINNPDTCVNSDPSTFDPNLVEYASFLYQANAGVNPRDYCGIDVVLDGRGLSAAKTMQDGIDLSLDYVTGTDAGRFGFNLGVSHILSSKSVTVAGNDPVDTLDTIGDPISWRGRGNISYATGPFSATLFGNYTGGYTNDAPLTIAGELQPEQEIGSWTTFDLNLSLSFDRGDNRFGFMDGLRLSATVTNLFDKDPPIVNSALTPSSSIDLTAHNAYGRYVQFQVTKSF</sequence>
<dbReference type="SUPFAM" id="SSF56935">
    <property type="entry name" value="Porins"/>
    <property type="match status" value="1"/>
</dbReference>
<dbReference type="PROSITE" id="PS52016">
    <property type="entry name" value="TONB_DEPENDENT_REC_3"/>
    <property type="match status" value="1"/>
</dbReference>
<dbReference type="Pfam" id="PF00593">
    <property type="entry name" value="TonB_dep_Rec_b-barrel"/>
    <property type="match status" value="1"/>
</dbReference>
<feature type="domain" description="TonB-dependent receptor-like beta-barrel" evidence="12">
    <location>
        <begin position="464"/>
        <end position="1006"/>
    </location>
</feature>
<evidence type="ECO:0000256" key="10">
    <source>
        <dbReference type="SAM" id="MobiDB-lite"/>
    </source>
</evidence>
<evidence type="ECO:0000313" key="15">
    <source>
        <dbReference type="Proteomes" id="UP000438476"/>
    </source>
</evidence>
<dbReference type="InterPro" id="IPR037066">
    <property type="entry name" value="Plug_dom_sf"/>
</dbReference>
<evidence type="ECO:0000256" key="1">
    <source>
        <dbReference type="ARBA" id="ARBA00004571"/>
    </source>
</evidence>
<dbReference type="EMBL" id="WTYT01000003">
    <property type="protein sequence ID" value="MXO65757.1"/>
    <property type="molecule type" value="Genomic_DNA"/>
</dbReference>
<evidence type="ECO:0000256" key="4">
    <source>
        <dbReference type="ARBA" id="ARBA00022692"/>
    </source>
</evidence>
<evidence type="ECO:0000256" key="7">
    <source>
        <dbReference type="ARBA" id="ARBA00023237"/>
    </source>
</evidence>
<evidence type="ECO:0000259" key="13">
    <source>
        <dbReference type="Pfam" id="PF07715"/>
    </source>
</evidence>
<evidence type="ECO:0000256" key="5">
    <source>
        <dbReference type="ARBA" id="ARBA00023077"/>
    </source>
</evidence>
<keyword evidence="5 9" id="KW-0798">TonB box</keyword>
<accession>A0A6I4T4C5</accession>
<dbReference type="InterPro" id="IPR012910">
    <property type="entry name" value="Plug_dom"/>
</dbReference>
<keyword evidence="2 8" id="KW-0813">Transport</keyword>
<dbReference type="InterPro" id="IPR000531">
    <property type="entry name" value="Beta-barrel_TonB"/>
</dbReference>
<evidence type="ECO:0000256" key="2">
    <source>
        <dbReference type="ARBA" id="ARBA00022448"/>
    </source>
</evidence>
<feature type="signal peptide" evidence="11">
    <location>
        <begin position="1"/>
        <end position="30"/>
    </location>
</feature>